<protein>
    <submittedName>
        <fullName evidence="2">Uncharacterized protein</fullName>
    </submittedName>
</protein>
<accession>A0A6A6D6C4</accession>
<evidence type="ECO:0000256" key="1">
    <source>
        <dbReference type="SAM" id="SignalP"/>
    </source>
</evidence>
<proteinExistence type="predicted"/>
<dbReference type="EMBL" id="ML994753">
    <property type="protein sequence ID" value="KAF2175004.1"/>
    <property type="molecule type" value="Genomic_DNA"/>
</dbReference>
<feature type="chain" id="PRO_5025368170" evidence="1">
    <location>
        <begin position="20"/>
        <end position="148"/>
    </location>
</feature>
<evidence type="ECO:0000313" key="3">
    <source>
        <dbReference type="Proteomes" id="UP000800200"/>
    </source>
</evidence>
<organism evidence="2 3">
    <name type="scientific">Zopfia rhizophila CBS 207.26</name>
    <dbReference type="NCBI Taxonomy" id="1314779"/>
    <lineage>
        <taxon>Eukaryota</taxon>
        <taxon>Fungi</taxon>
        <taxon>Dikarya</taxon>
        <taxon>Ascomycota</taxon>
        <taxon>Pezizomycotina</taxon>
        <taxon>Dothideomycetes</taxon>
        <taxon>Dothideomycetes incertae sedis</taxon>
        <taxon>Zopfiaceae</taxon>
        <taxon>Zopfia</taxon>
    </lineage>
</organism>
<reference evidence="2" key="1">
    <citation type="journal article" date="2020" name="Stud. Mycol.">
        <title>101 Dothideomycetes genomes: a test case for predicting lifestyles and emergence of pathogens.</title>
        <authorList>
            <person name="Haridas S."/>
            <person name="Albert R."/>
            <person name="Binder M."/>
            <person name="Bloem J."/>
            <person name="Labutti K."/>
            <person name="Salamov A."/>
            <person name="Andreopoulos B."/>
            <person name="Baker S."/>
            <person name="Barry K."/>
            <person name="Bills G."/>
            <person name="Bluhm B."/>
            <person name="Cannon C."/>
            <person name="Castanera R."/>
            <person name="Culley D."/>
            <person name="Daum C."/>
            <person name="Ezra D."/>
            <person name="Gonzalez J."/>
            <person name="Henrissat B."/>
            <person name="Kuo A."/>
            <person name="Liang C."/>
            <person name="Lipzen A."/>
            <person name="Lutzoni F."/>
            <person name="Magnuson J."/>
            <person name="Mondo S."/>
            <person name="Nolan M."/>
            <person name="Ohm R."/>
            <person name="Pangilinan J."/>
            <person name="Park H.-J."/>
            <person name="Ramirez L."/>
            <person name="Alfaro M."/>
            <person name="Sun H."/>
            <person name="Tritt A."/>
            <person name="Yoshinaga Y."/>
            <person name="Zwiers L.-H."/>
            <person name="Turgeon B."/>
            <person name="Goodwin S."/>
            <person name="Spatafora J."/>
            <person name="Crous P."/>
            <person name="Grigoriev I."/>
        </authorList>
    </citation>
    <scope>NUCLEOTIDE SEQUENCE</scope>
    <source>
        <strain evidence="2">CBS 207.26</strain>
    </source>
</reference>
<name>A0A6A6D6C4_9PEZI</name>
<sequence>MRSIRFLPIVFWLPLHVAALCYFPDRKTVPNQDTPCSTEGNSTCCGQGFACMSNNICKLTKYVKNPGPAQDYLRGSCTDPTWKDPNCPSFCASAVDGDKMDGGMGLRKCEGSDLDAYFCLNTETEGMSNSEVCSNSDLFITFQGEKPQ</sequence>
<dbReference type="OrthoDB" id="5215637at2759"/>
<keyword evidence="1" id="KW-0732">Signal</keyword>
<keyword evidence="3" id="KW-1185">Reference proteome</keyword>
<evidence type="ECO:0000313" key="2">
    <source>
        <dbReference type="EMBL" id="KAF2175004.1"/>
    </source>
</evidence>
<gene>
    <name evidence="2" type="ORF">K469DRAFT_612314</name>
</gene>
<dbReference type="AlphaFoldDB" id="A0A6A6D6C4"/>
<feature type="signal peptide" evidence="1">
    <location>
        <begin position="1"/>
        <end position="19"/>
    </location>
</feature>
<dbReference type="Proteomes" id="UP000800200">
    <property type="component" value="Unassembled WGS sequence"/>
</dbReference>